<sequence>MTTSLTLRPWRTLALLALLLPYLISGALKLLDFNGARAEVGGLSGLAAPALVTMLAAAVVVTQLGGSLLLLRGGRWAPLGGLALAGFTLIATFLAHTWWALPQGAERVQAFNGFWEHIALAGALGFAAAVAHGEAGR</sequence>
<accession>A0ABS8X5T1</accession>
<dbReference type="EMBL" id="JAJTWT010000001">
    <property type="protein sequence ID" value="MCE4535684.1"/>
    <property type="molecule type" value="Genomic_DNA"/>
</dbReference>
<gene>
    <name evidence="6" type="ORF">LXT12_00205</name>
</gene>
<protein>
    <submittedName>
        <fullName evidence="6">DoxX family protein</fullName>
    </submittedName>
</protein>
<comment type="subcellular location">
    <subcellularLocation>
        <location evidence="1">Membrane</location>
        <topology evidence="1">Multi-pass membrane protein</topology>
    </subcellularLocation>
</comment>
<evidence type="ECO:0000256" key="3">
    <source>
        <dbReference type="ARBA" id="ARBA00022989"/>
    </source>
</evidence>
<evidence type="ECO:0000256" key="5">
    <source>
        <dbReference type="SAM" id="Phobius"/>
    </source>
</evidence>
<feature type="transmembrane region" description="Helical" evidence="5">
    <location>
        <begin position="50"/>
        <end position="70"/>
    </location>
</feature>
<feature type="transmembrane region" description="Helical" evidence="5">
    <location>
        <begin position="82"/>
        <end position="101"/>
    </location>
</feature>
<organism evidence="6 7">
    <name type="scientific">Pelomonas caseinilytica</name>
    <dbReference type="NCBI Taxonomy" id="2906763"/>
    <lineage>
        <taxon>Bacteria</taxon>
        <taxon>Pseudomonadati</taxon>
        <taxon>Pseudomonadota</taxon>
        <taxon>Betaproteobacteria</taxon>
        <taxon>Burkholderiales</taxon>
        <taxon>Sphaerotilaceae</taxon>
        <taxon>Roseateles</taxon>
    </lineage>
</organism>
<dbReference type="Proteomes" id="UP001201463">
    <property type="component" value="Unassembled WGS sequence"/>
</dbReference>
<keyword evidence="7" id="KW-1185">Reference proteome</keyword>
<dbReference type="RefSeq" id="WP_233388301.1">
    <property type="nucleotide sequence ID" value="NZ_JAJTWT010000001.1"/>
</dbReference>
<evidence type="ECO:0000256" key="1">
    <source>
        <dbReference type="ARBA" id="ARBA00004141"/>
    </source>
</evidence>
<evidence type="ECO:0000313" key="7">
    <source>
        <dbReference type="Proteomes" id="UP001201463"/>
    </source>
</evidence>
<proteinExistence type="predicted"/>
<keyword evidence="4 5" id="KW-0472">Membrane</keyword>
<evidence type="ECO:0000256" key="4">
    <source>
        <dbReference type="ARBA" id="ARBA00023136"/>
    </source>
</evidence>
<evidence type="ECO:0000313" key="6">
    <source>
        <dbReference type="EMBL" id="MCE4535684.1"/>
    </source>
</evidence>
<reference evidence="6 7" key="1">
    <citation type="submission" date="2021-12" db="EMBL/GenBank/DDBJ databases">
        <title>Genome seq of p7.</title>
        <authorList>
            <person name="Seo T."/>
        </authorList>
    </citation>
    <scope>NUCLEOTIDE SEQUENCE [LARGE SCALE GENOMIC DNA]</scope>
    <source>
        <strain evidence="6 7">P7</strain>
    </source>
</reference>
<keyword evidence="3 5" id="KW-1133">Transmembrane helix</keyword>
<keyword evidence="2 5" id="KW-0812">Transmembrane</keyword>
<dbReference type="Pfam" id="PF07681">
    <property type="entry name" value="DoxX"/>
    <property type="match status" value="1"/>
</dbReference>
<dbReference type="InterPro" id="IPR032808">
    <property type="entry name" value="DoxX"/>
</dbReference>
<evidence type="ECO:0000256" key="2">
    <source>
        <dbReference type="ARBA" id="ARBA00022692"/>
    </source>
</evidence>
<feature type="transmembrane region" description="Helical" evidence="5">
    <location>
        <begin position="113"/>
        <end position="131"/>
    </location>
</feature>
<comment type="caution">
    <text evidence="6">The sequence shown here is derived from an EMBL/GenBank/DDBJ whole genome shotgun (WGS) entry which is preliminary data.</text>
</comment>
<name>A0ABS8X5T1_9BURK</name>